<organism evidence="2 3">
    <name type="scientific">Candidatus Flavonifractor intestinigallinarum</name>
    <dbReference type="NCBI Taxonomy" id="2838586"/>
    <lineage>
        <taxon>Bacteria</taxon>
        <taxon>Bacillati</taxon>
        <taxon>Bacillota</taxon>
        <taxon>Clostridia</taxon>
        <taxon>Eubacteriales</taxon>
        <taxon>Oscillospiraceae</taxon>
        <taxon>Flavonifractor</taxon>
    </lineage>
</organism>
<reference evidence="2" key="2">
    <citation type="submission" date="2021-04" db="EMBL/GenBank/DDBJ databases">
        <authorList>
            <person name="Gilroy R."/>
        </authorList>
    </citation>
    <scope>NUCLEOTIDE SEQUENCE</scope>
    <source>
        <strain evidence="2">CHK192-8294</strain>
    </source>
</reference>
<feature type="chain" id="PRO_5038601760" description="DHHW protein" evidence="1">
    <location>
        <begin position="26"/>
        <end position="378"/>
    </location>
</feature>
<dbReference type="AlphaFoldDB" id="A0A9D2MLD0"/>
<evidence type="ECO:0000256" key="1">
    <source>
        <dbReference type="SAM" id="SignalP"/>
    </source>
</evidence>
<feature type="signal peptide" evidence="1">
    <location>
        <begin position="1"/>
        <end position="25"/>
    </location>
</feature>
<comment type="caution">
    <text evidence="2">The sequence shown here is derived from an EMBL/GenBank/DDBJ whole genome shotgun (WGS) entry which is preliminary data.</text>
</comment>
<proteinExistence type="predicted"/>
<keyword evidence="1" id="KW-0732">Signal</keyword>
<protein>
    <recommendedName>
        <fullName evidence="4">DHHW protein</fullName>
    </recommendedName>
</protein>
<dbReference type="InterPro" id="IPR025945">
    <property type="entry name" value="DHHW"/>
</dbReference>
<name>A0A9D2MLD0_9FIRM</name>
<dbReference type="EMBL" id="DWXO01000061">
    <property type="protein sequence ID" value="HJB80550.1"/>
    <property type="molecule type" value="Genomic_DNA"/>
</dbReference>
<accession>A0A9D2MLD0</accession>
<dbReference type="Proteomes" id="UP000823921">
    <property type="component" value="Unassembled WGS sequence"/>
</dbReference>
<evidence type="ECO:0000313" key="2">
    <source>
        <dbReference type="EMBL" id="HJB80550.1"/>
    </source>
</evidence>
<evidence type="ECO:0008006" key="4">
    <source>
        <dbReference type="Google" id="ProtNLM"/>
    </source>
</evidence>
<dbReference type="Pfam" id="PF14286">
    <property type="entry name" value="DHHW"/>
    <property type="match status" value="1"/>
</dbReference>
<sequence length="378" mass="42635">MSKKYCIFISALFCAFIGLFLVANAATPSREFSEMENRNLEQMPKLSVDSLLSGQFMKDFETYTTDQFVGRDLWIALKSSSERILGKHENNDVYFCDQDTLITRFNQPDAAKVTENLTYVNNFVESVDIPVTFSLIPTQACIWADRLPDGAPNASQTDLLDQAQAAVPGATWADLYSALWEHKDESIFYRTDHHWTSLGAYYGYTGLAEALGYTPVPLDAYTETVRSTEFYGTVFSSSGVRWVNPDTITTYVPDTGITVTSYTYDSAGNQVEVPRSLYDTSFLSVKDKYSMFLGGNQSLGVVKTPNTDKPKLLIIRDSYADSLVPFLTPHFSEIHLIDLRYYKLSIADYIQQNGIDQALVLYSVPNFVTDTNLFWMTR</sequence>
<reference evidence="2" key="1">
    <citation type="journal article" date="2021" name="PeerJ">
        <title>Extensive microbial diversity within the chicken gut microbiome revealed by metagenomics and culture.</title>
        <authorList>
            <person name="Gilroy R."/>
            <person name="Ravi A."/>
            <person name="Getino M."/>
            <person name="Pursley I."/>
            <person name="Horton D.L."/>
            <person name="Alikhan N.F."/>
            <person name="Baker D."/>
            <person name="Gharbi K."/>
            <person name="Hall N."/>
            <person name="Watson M."/>
            <person name="Adriaenssens E.M."/>
            <person name="Foster-Nyarko E."/>
            <person name="Jarju S."/>
            <person name="Secka A."/>
            <person name="Antonio M."/>
            <person name="Oren A."/>
            <person name="Chaudhuri R.R."/>
            <person name="La Ragione R."/>
            <person name="Hildebrand F."/>
            <person name="Pallen M.J."/>
        </authorList>
    </citation>
    <scope>NUCLEOTIDE SEQUENCE</scope>
    <source>
        <strain evidence="2">CHK192-8294</strain>
    </source>
</reference>
<evidence type="ECO:0000313" key="3">
    <source>
        <dbReference type="Proteomes" id="UP000823921"/>
    </source>
</evidence>
<gene>
    <name evidence="2" type="ORF">H9712_06165</name>
</gene>